<dbReference type="EMBL" id="CAJPDQ010000038">
    <property type="protein sequence ID" value="CAF9931417.1"/>
    <property type="molecule type" value="Genomic_DNA"/>
</dbReference>
<keyword evidence="2" id="KW-1185">Reference proteome</keyword>
<dbReference type="SUPFAM" id="SSF50978">
    <property type="entry name" value="WD40 repeat-like"/>
    <property type="match status" value="1"/>
</dbReference>
<reference evidence="1" key="1">
    <citation type="submission" date="2021-03" db="EMBL/GenBank/DDBJ databases">
        <authorList>
            <person name="Tagirdzhanova G."/>
        </authorList>
    </citation>
    <scope>NUCLEOTIDE SEQUENCE</scope>
</reference>
<dbReference type="InterPro" id="IPR052778">
    <property type="entry name" value="Centrosome-WD_assoc"/>
</dbReference>
<organism evidence="1 2">
    <name type="scientific">Gomphillus americanus</name>
    <dbReference type="NCBI Taxonomy" id="1940652"/>
    <lineage>
        <taxon>Eukaryota</taxon>
        <taxon>Fungi</taxon>
        <taxon>Dikarya</taxon>
        <taxon>Ascomycota</taxon>
        <taxon>Pezizomycotina</taxon>
        <taxon>Lecanoromycetes</taxon>
        <taxon>OSLEUM clade</taxon>
        <taxon>Ostropomycetidae</taxon>
        <taxon>Ostropales</taxon>
        <taxon>Graphidaceae</taxon>
        <taxon>Gomphilloideae</taxon>
        <taxon>Gomphillus</taxon>
    </lineage>
</organism>
<name>A0A8H3IKJ5_9LECA</name>
<comment type="caution">
    <text evidence="1">The sequence shown here is derived from an EMBL/GenBank/DDBJ whole genome shotgun (WGS) entry which is preliminary data.</text>
</comment>
<dbReference type="GO" id="GO:0005815">
    <property type="term" value="C:microtubule organizing center"/>
    <property type="evidence" value="ECO:0007669"/>
    <property type="project" value="TreeGrafter"/>
</dbReference>
<proteinExistence type="predicted"/>
<evidence type="ECO:0000313" key="2">
    <source>
        <dbReference type="Proteomes" id="UP000664169"/>
    </source>
</evidence>
<evidence type="ECO:0000313" key="1">
    <source>
        <dbReference type="EMBL" id="CAF9931417.1"/>
    </source>
</evidence>
<dbReference type="InterPro" id="IPR036322">
    <property type="entry name" value="WD40_repeat_dom_sf"/>
</dbReference>
<sequence>MTRTLGVASLHYPLVATLTGSTLNIYETPLARSHNLEYAHPVNQITLDPTFATEIRSISFSPHHPVGPRILLASTTTVHVYSALPEPRPFHASILNAASPSTSLHNASFLTAEEVILVPELAPRITIRDVTTGLGIELRDAKHTGTNGSLSTQNAPRICGYSIRCSGHVAFLTRPSVGKDLIVVFVPRMPHSDGLGRRDIEVEFLVATSDALGLSFSSNGTWLAVWDTPTAKTNPGSSSDLASGAVYIYTTTGTLYKQFNDFRIAEKSDLSLGIERIQWLADNRLAVATIDGCVLILAAETFEREAIIRHPKVFETASDDYSIYVEQIAAESGARNYAAAVLPAAPPAKKMKSTTEISNLPRGVTHLASSADGLLLASVCAHTPTAVQITALENDRTTVRAVLIHHATVQTIEWHPTKAGWLLIRTTQERSYIADTVYTWSSNLPEPMVVTASLPTINTVRASSLEPKSSTSSSASIHISWLVPPQESSPDAIPDILFSFPTATISVSALPLDESLYNDSFTATQLEDETPTRQQPIPAHKLTEKTPIKGTGWEPAFDQSFENLRAESLAQSLSESVTDGGFSPVKFDATDWTRKQFMGEPDGEQDDTFVGKGRQH</sequence>
<dbReference type="GO" id="GO:1990811">
    <property type="term" value="C:MWP complex"/>
    <property type="evidence" value="ECO:0007669"/>
    <property type="project" value="TreeGrafter"/>
</dbReference>
<dbReference type="AlphaFoldDB" id="A0A8H3IKJ5"/>
<gene>
    <name evidence="1" type="ORF">GOMPHAMPRED_005915</name>
</gene>
<dbReference type="PANTHER" id="PTHR16220">
    <property type="entry name" value="WD REPEAT PROTEIN 8-RELATED"/>
    <property type="match status" value="1"/>
</dbReference>
<accession>A0A8H3IKJ5</accession>
<dbReference type="Proteomes" id="UP000664169">
    <property type="component" value="Unassembled WGS sequence"/>
</dbReference>
<dbReference type="PANTHER" id="PTHR16220:SF0">
    <property type="entry name" value="WD REPEAT-CONTAINING PROTEIN WRAP73"/>
    <property type="match status" value="1"/>
</dbReference>
<dbReference type="OrthoDB" id="10257284at2759"/>
<protein>
    <submittedName>
        <fullName evidence="1">Uncharacterized protein</fullName>
    </submittedName>
</protein>
<dbReference type="GO" id="GO:1990810">
    <property type="term" value="P:microtubule anchoring at mitotic spindle pole body"/>
    <property type="evidence" value="ECO:0007669"/>
    <property type="project" value="TreeGrafter"/>
</dbReference>